<gene>
    <name evidence="4" type="ORF">DNJ96_12745</name>
</gene>
<evidence type="ECO:0000313" key="4">
    <source>
        <dbReference type="EMBL" id="TBU94816.1"/>
    </source>
</evidence>
<dbReference type="GO" id="GO:0016989">
    <property type="term" value="F:sigma factor antagonist activity"/>
    <property type="evidence" value="ECO:0007669"/>
    <property type="project" value="TreeGrafter"/>
</dbReference>
<keyword evidence="1" id="KW-1133">Transmembrane helix</keyword>
<keyword evidence="5" id="KW-1185">Reference proteome</keyword>
<evidence type="ECO:0008006" key="6">
    <source>
        <dbReference type="Google" id="ProtNLM"/>
    </source>
</evidence>
<dbReference type="AlphaFoldDB" id="A0A4Q9R4T7"/>
<accession>A0A4Q9R4T7</accession>
<feature type="domain" description="FecR N-terminal" evidence="3">
    <location>
        <begin position="11"/>
        <end position="51"/>
    </location>
</feature>
<evidence type="ECO:0000259" key="2">
    <source>
        <dbReference type="Pfam" id="PF04773"/>
    </source>
</evidence>
<evidence type="ECO:0000313" key="5">
    <source>
        <dbReference type="Proteomes" id="UP000292639"/>
    </source>
</evidence>
<dbReference type="PANTHER" id="PTHR30273:SF2">
    <property type="entry name" value="PROTEIN FECR"/>
    <property type="match status" value="1"/>
</dbReference>
<dbReference type="Proteomes" id="UP000292639">
    <property type="component" value="Unassembled WGS sequence"/>
</dbReference>
<dbReference type="EMBL" id="QJUP01000017">
    <property type="protein sequence ID" value="TBU94816.1"/>
    <property type="molecule type" value="Genomic_DNA"/>
</dbReference>
<dbReference type="PIRSF" id="PIRSF018266">
    <property type="entry name" value="FecR"/>
    <property type="match status" value="1"/>
</dbReference>
<dbReference type="Gene3D" id="2.60.120.1440">
    <property type="match status" value="1"/>
</dbReference>
<evidence type="ECO:0000256" key="1">
    <source>
        <dbReference type="SAM" id="Phobius"/>
    </source>
</evidence>
<dbReference type="PANTHER" id="PTHR30273">
    <property type="entry name" value="PERIPLASMIC SIGNAL SENSOR AND SIGMA FACTOR ACTIVATOR FECR-RELATED"/>
    <property type="match status" value="1"/>
</dbReference>
<dbReference type="InterPro" id="IPR006860">
    <property type="entry name" value="FecR"/>
</dbReference>
<dbReference type="InterPro" id="IPR032623">
    <property type="entry name" value="FecR_N"/>
</dbReference>
<keyword evidence="1" id="KW-0812">Transmembrane</keyword>
<proteinExistence type="predicted"/>
<dbReference type="Pfam" id="PF04773">
    <property type="entry name" value="FecR"/>
    <property type="match status" value="1"/>
</dbReference>
<organism evidence="4 5">
    <name type="scientific">Stutzerimonas kirkiae</name>
    <dbReference type="NCBI Taxonomy" id="2211392"/>
    <lineage>
        <taxon>Bacteria</taxon>
        <taxon>Pseudomonadati</taxon>
        <taxon>Pseudomonadota</taxon>
        <taxon>Gammaproteobacteria</taxon>
        <taxon>Pseudomonadales</taxon>
        <taxon>Pseudomonadaceae</taxon>
        <taxon>Stutzerimonas</taxon>
    </lineage>
</organism>
<sequence length="302" mass="33755">MSDSRERAEMQAIDWQMRLHQSPRNPLLHLRHLRWLGSSPLHRESWDAVQAMWRLTAELQPATRGRWPGKARRPRMVAIASAACMLLAVFLSWLALPSHTASEALLSEDGSRIWPAADTRLERHMDASQRQVILHKGAAFFEVAADSSRPFTVNASGIEVLVVGTAFAVELLDNGVQVAVEHGRVRVGSGLYRQEIGPGQMLRIDPAHLQDARPADIVGPIAPWRENLLVARNETIDSLVGKVAAAHTGFVWLRDTELGRQRVTGLYDLNHPEQALASMVRPHGGQVRRIWPNVLLIDTREH</sequence>
<keyword evidence="1" id="KW-0472">Membrane</keyword>
<name>A0A4Q9R4T7_9GAMM</name>
<protein>
    <recommendedName>
        <fullName evidence="6">FecR protein domain-containing protein</fullName>
    </recommendedName>
</protein>
<dbReference type="RefSeq" id="WP_131184771.1">
    <property type="nucleotide sequence ID" value="NZ_QJUO01000017.1"/>
</dbReference>
<feature type="transmembrane region" description="Helical" evidence="1">
    <location>
        <begin position="76"/>
        <end position="96"/>
    </location>
</feature>
<dbReference type="Pfam" id="PF16220">
    <property type="entry name" value="DUF4880"/>
    <property type="match status" value="1"/>
</dbReference>
<evidence type="ECO:0000259" key="3">
    <source>
        <dbReference type="Pfam" id="PF16220"/>
    </source>
</evidence>
<comment type="caution">
    <text evidence="4">The sequence shown here is derived from an EMBL/GenBank/DDBJ whole genome shotgun (WGS) entry which is preliminary data.</text>
</comment>
<feature type="domain" description="FecR protein" evidence="2">
    <location>
        <begin position="104"/>
        <end position="186"/>
    </location>
</feature>
<reference evidence="4 5" key="1">
    <citation type="submission" date="2018-06" db="EMBL/GenBank/DDBJ databases">
        <title>Three novel Pseudomonas species isolated from symptomatic oak.</title>
        <authorList>
            <person name="Bueno-Gonzalez V."/>
            <person name="Brady C."/>
        </authorList>
    </citation>
    <scope>NUCLEOTIDE SEQUENCE [LARGE SCALE GENOMIC DNA]</scope>
    <source>
        <strain evidence="4 5">P17C</strain>
    </source>
</reference>
<dbReference type="InterPro" id="IPR012373">
    <property type="entry name" value="Ferrdict_sens_TM"/>
</dbReference>